<gene>
    <name evidence="2" type="ORF">CK203_072448</name>
</gene>
<organism evidence="2 3">
    <name type="scientific">Vitis vinifera</name>
    <name type="common">Grape</name>
    <dbReference type="NCBI Taxonomy" id="29760"/>
    <lineage>
        <taxon>Eukaryota</taxon>
        <taxon>Viridiplantae</taxon>
        <taxon>Streptophyta</taxon>
        <taxon>Embryophyta</taxon>
        <taxon>Tracheophyta</taxon>
        <taxon>Spermatophyta</taxon>
        <taxon>Magnoliopsida</taxon>
        <taxon>eudicotyledons</taxon>
        <taxon>Gunneridae</taxon>
        <taxon>Pentapetalae</taxon>
        <taxon>rosids</taxon>
        <taxon>Vitales</taxon>
        <taxon>Vitaceae</taxon>
        <taxon>Viteae</taxon>
        <taxon>Vitis</taxon>
    </lineage>
</organism>
<dbReference type="AlphaFoldDB" id="A0A438F910"/>
<dbReference type="Proteomes" id="UP000288805">
    <property type="component" value="Unassembled WGS sequence"/>
</dbReference>
<evidence type="ECO:0000256" key="1">
    <source>
        <dbReference type="SAM" id="MobiDB-lite"/>
    </source>
</evidence>
<comment type="caution">
    <text evidence="2">The sequence shown here is derived from an EMBL/GenBank/DDBJ whole genome shotgun (WGS) entry which is preliminary data.</text>
</comment>
<reference evidence="2 3" key="1">
    <citation type="journal article" date="2018" name="PLoS Genet.">
        <title>Population sequencing reveals clonal diversity and ancestral inbreeding in the grapevine cultivar Chardonnay.</title>
        <authorList>
            <person name="Roach M.J."/>
            <person name="Johnson D.L."/>
            <person name="Bohlmann J."/>
            <person name="van Vuuren H.J."/>
            <person name="Jones S.J."/>
            <person name="Pretorius I.S."/>
            <person name="Schmidt S.A."/>
            <person name="Borneman A.R."/>
        </authorList>
    </citation>
    <scope>NUCLEOTIDE SEQUENCE [LARGE SCALE GENOMIC DNA]</scope>
    <source>
        <strain evidence="3">cv. Chardonnay</strain>
        <tissue evidence="2">Leaf</tissue>
    </source>
</reference>
<evidence type="ECO:0000313" key="3">
    <source>
        <dbReference type="Proteomes" id="UP000288805"/>
    </source>
</evidence>
<protein>
    <submittedName>
        <fullName evidence="2">Uncharacterized protein</fullName>
    </submittedName>
</protein>
<evidence type="ECO:0000313" key="2">
    <source>
        <dbReference type="EMBL" id="RVW56442.1"/>
    </source>
</evidence>
<dbReference type="EMBL" id="QGNW01001077">
    <property type="protein sequence ID" value="RVW56442.1"/>
    <property type="molecule type" value="Genomic_DNA"/>
</dbReference>
<feature type="region of interest" description="Disordered" evidence="1">
    <location>
        <begin position="1"/>
        <end position="48"/>
    </location>
</feature>
<sequence>MHVEARTKARFDRSTTPKTTRPTTTPPHPRAASLTLSPTRPPSLRVWDDDPRVDLSRSEFGKEFSYDKGI</sequence>
<name>A0A438F910_VITVI</name>
<feature type="compositionally biased region" description="Basic and acidic residues" evidence="1">
    <location>
        <begin position="1"/>
        <end position="15"/>
    </location>
</feature>
<accession>A0A438F910</accession>
<proteinExistence type="predicted"/>